<keyword evidence="2" id="KW-1185">Reference proteome</keyword>
<protein>
    <submittedName>
        <fullName evidence="1">Uncharacterized protein</fullName>
    </submittedName>
</protein>
<comment type="caution">
    <text evidence="1">The sequence shown here is derived from an EMBL/GenBank/DDBJ whole genome shotgun (WGS) entry which is preliminary data.</text>
</comment>
<accession>A0AAV9M309</accession>
<evidence type="ECO:0000313" key="2">
    <source>
        <dbReference type="Proteomes" id="UP001311915"/>
    </source>
</evidence>
<evidence type="ECO:0000313" key="1">
    <source>
        <dbReference type="EMBL" id="KAK4731669.1"/>
    </source>
</evidence>
<sequence length="59" mass="7140">MTDEYKKYNFLKEWFDRNSRFNAYLDWNDDMAIPSVGDTDSDNDVTFNSREVCSRGRFR</sequence>
<dbReference type="EMBL" id="JAWPEI010000003">
    <property type="protein sequence ID" value="KAK4731669.1"/>
    <property type="molecule type" value="Genomic_DNA"/>
</dbReference>
<dbReference type="Proteomes" id="UP001311915">
    <property type="component" value="Unassembled WGS sequence"/>
</dbReference>
<gene>
    <name evidence="1" type="ORF">R3W88_024657</name>
</gene>
<dbReference type="AlphaFoldDB" id="A0AAV9M309"/>
<proteinExistence type="predicted"/>
<name>A0AAV9M309_9SOLN</name>
<reference evidence="1 2" key="1">
    <citation type="submission" date="2023-10" db="EMBL/GenBank/DDBJ databases">
        <title>Genome-Wide Identification Analysis in wild type Solanum Pinnatisectum Reveals Some Genes Defensing Phytophthora Infestans.</title>
        <authorList>
            <person name="Sun C."/>
        </authorList>
    </citation>
    <scope>NUCLEOTIDE SEQUENCE [LARGE SCALE GENOMIC DNA]</scope>
    <source>
        <strain evidence="1">LQN</strain>
        <tissue evidence="1">Leaf</tissue>
    </source>
</reference>
<organism evidence="1 2">
    <name type="scientific">Solanum pinnatisectum</name>
    <name type="common">tansyleaf nightshade</name>
    <dbReference type="NCBI Taxonomy" id="50273"/>
    <lineage>
        <taxon>Eukaryota</taxon>
        <taxon>Viridiplantae</taxon>
        <taxon>Streptophyta</taxon>
        <taxon>Embryophyta</taxon>
        <taxon>Tracheophyta</taxon>
        <taxon>Spermatophyta</taxon>
        <taxon>Magnoliopsida</taxon>
        <taxon>eudicotyledons</taxon>
        <taxon>Gunneridae</taxon>
        <taxon>Pentapetalae</taxon>
        <taxon>asterids</taxon>
        <taxon>lamiids</taxon>
        <taxon>Solanales</taxon>
        <taxon>Solanaceae</taxon>
        <taxon>Solanoideae</taxon>
        <taxon>Solaneae</taxon>
        <taxon>Solanum</taxon>
    </lineage>
</organism>